<sequence length="110" mass="12465">MGLFEEAHLSSPLFSEWNRGFWMMEVGRQGSCHHWDIFEPGQMVIQIPPTQLSEDEFIPLVHSVQIDDGRGLEGCQPFQGQLPSADTGKVSDFRRKRAVVGNSYYQVAQP</sequence>
<reference evidence="1 2" key="1">
    <citation type="submission" date="2018-05" db="EMBL/GenBank/DDBJ databases">
        <title>A metagenomic window into the 2 km-deep terrestrial subsurface aquifer revealed taxonomically and functionally diverse microbial community comprising novel uncultured bacterial lineages.</title>
        <authorList>
            <person name="Kadnikov V.V."/>
            <person name="Mardanov A.V."/>
            <person name="Beletsky A.V."/>
            <person name="Banks D."/>
            <person name="Pimenov N.V."/>
            <person name="Frank Y.A."/>
            <person name="Karnachuk O.V."/>
            <person name="Ravin N.V."/>
        </authorList>
    </citation>
    <scope>NUCLEOTIDE SEQUENCE [LARGE SCALE GENOMIC DNA]</scope>
    <source>
        <strain evidence="1">BY5</strain>
    </source>
</reference>
<gene>
    <name evidence="1" type="ORF">OZSIB_2010</name>
</gene>
<comment type="caution">
    <text evidence="1">The sequence shown here is derived from an EMBL/GenBank/DDBJ whole genome shotgun (WGS) entry which is preliminary data.</text>
</comment>
<dbReference type="Proteomes" id="UP000252355">
    <property type="component" value="Unassembled WGS sequence"/>
</dbReference>
<dbReference type="AlphaFoldDB" id="A0A367ZKH9"/>
<evidence type="ECO:0000313" key="1">
    <source>
        <dbReference type="EMBL" id="RCK77851.1"/>
    </source>
</evidence>
<dbReference type="EMBL" id="QOQW01000031">
    <property type="protein sequence ID" value="RCK77851.1"/>
    <property type="molecule type" value="Genomic_DNA"/>
</dbReference>
<name>A0A367ZKH9_9BACT</name>
<protein>
    <submittedName>
        <fullName evidence="1">Uncharacterized protein</fullName>
    </submittedName>
</protein>
<accession>A0A367ZKH9</accession>
<proteinExistence type="predicted"/>
<organism evidence="1 2">
    <name type="scientific">Candidatus Ozemobacter sibiricus</name>
    <dbReference type="NCBI Taxonomy" id="2268124"/>
    <lineage>
        <taxon>Bacteria</taxon>
        <taxon>Candidatus Ozemobacteria</taxon>
        <taxon>Candidatus Ozemobacterales</taxon>
        <taxon>Candidatus Ozemobacteraceae</taxon>
        <taxon>Candidatus Ozemobacter</taxon>
    </lineage>
</organism>
<evidence type="ECO:0000313" key="2">
    <source>
        <dbReference type="Proteomes" id="UP000252355"/>
    </source>
</evidence>